<dbReference type="EMBL" id="CP001056">
    <property type="protein sequence ID" value="ACD22561.1"/>
    <property type="molecule type" value="Genomic_DNA"/>
</dbReference>
<organism evidence="1">
    <name type="scientific">Clostridium botulinum (strain Eklund 17B / Type B)</name>
    <dbReference type="NCBI Taxonomy" id="935198"/>
    <lineage>
        <taxon>Bacteria</taxon>
        <taxon>Bacillati</taxon>
        <taxon>Bacillota</taxon>
        <taxon>Clostridia</taxon>
        <taxon>Eubacteriales</taxon>
        <taxon>Clostridiaceae</taxon>
        <taxon>Clostridium</taxon>
    </lineage>
</organism>
<gene>
    <name evidence="1" type="ordered locus">CLL_A1639</name>
</gene>
<dbReference type="KEGG" id="cbk:CLL_A1639"/>
<dbReference type="PATRIC" id="fig|935198.13.peg.1586"/>
<dbReference type="AlphaFoldDB" id="B2TKV3"/>
<proteinExistence type="predicted"/>
<reference evidence="1" key="1">
    <citation type="submission" date="2009-06" db="EMBL/GenBank/DDBJ databases">
        <authorList>
            <consortium name="US DOE Joint Genome Institute (JGI-PGF)"/>
            <person name="Lucas S."/>
            <person name="Copeland A."/>
            <person name="Lapidus A."/>
            <person name="Glavina del Rio T."/>
            <person name="Dalin E."/>
            <person name="Tice H."/>
            <person name="Bruce D."/>
            <person name="Goodwin L."/>
            <person name="Pitluck S."/>
            <person name="Kyrpides N."/>
            <person name="Mavromatis K."/>
            <person name="Ivanova N."/>
            <person name="Saunders E."/>
            <person name="Brettin T."/>
            <person name="Detter J.C."/>
            <person name="Han C."/>
            <person name="Larimer F."/>
            <person name="Land M."/>
            <person name="Hauser L."/>
            <person name="Markowitz V."/>
            <person name="Cheng J.-F."/>
            <person name="Hugenholtz P."/>
            <person name="Woyke T."/>
            <person name="Wu D."/>
            <person name="Gronow S."/>
            <person name="Klenk H.-P."/>
            <person name="Eisen J.A."/>
        </authorList>
    </citation>
    <scope>NUCLEOTIDE SEQUENCE</scope>
    <source>
        <strain evidence="1">Eklund 17B</strain>
    </source>
</reference>
<protein>
    <submittedName>
        <fullName evidence="1">Uncharacterized protein</fullName>
    </submittedName>
</protein>
<name>B2TKV3_CLOBB</name>
<evidence type="ECO:0000313" key="1">
    <source>
        <dbReference type="EMBL" id="ACD22561.1"/>
    </source>
</evidence>
<reference evidence="1" key="2">
    <citation type="submission" date="2009-08" db="EMBL/GenBank/DDBJ databases">
        <authorList>
            <person name="Shrivastava S."/>
            <person name="Brinkac L.M."/>
            <person name="Dodson R.J."/>
            <person name="Harkins D.M."/>
            <person name="Durkin A.S."/>
            <person name="Sutton G."/>
        </authorList>
    </citation>
    <scope>NUCLEOTIDE SEQUENCE</scope>
    <source>
        <strain evidence="1">Eklund 17B</strain>
    </source>
</reference>
<accession>U4P892</accession>
<accession>B2TKV3</accession>
<dbReference type="HOGENOM" id="CLU_867914_0_0_9"/>
<sequence>MSIISDEEYEKIFKNSIYYTDLEGIEETEFFYEYRGKPYSGMGFAQSEGTEMLSRLFIYINGIEYGISRKWHNNGFIQEERLVQENSDGYRREWDEMGNIIYEDIYIRGINIYKKEEDEFINTGGIASFRKMYNSDHEFYASEIKPREVFSKKIEKNFKDSYYINGILEIFEKYKDDTSENVIDKIGSEILKFSEEQKTMRDSDYCMFHRVVKEEEVEVKDNIAFYNNEPYTGMTSKFIDDDSISSIVLTKLTGYINGKKDGFELSWEPEEIINPEGIEKYGIHEGDYCWWSKALIKEMSYYKMGKLIDHQEWDNSFAKE</sequence>